<reference evidence="2" key="1">
    <citation type="submission" date="2019-08" db="EMBL/GenBank/DDBJ databases">
        <title>Limnoglobus roseus gen. nov., sp. nov., a novel freshwater planctomycete with a giant genome from the family Gemmataceae.</title>
        <authorList>
            <person name="Kulichevskaya I.S."/>
            <person name="Naumoff D.G."/>
            <person name="Miroshnikov K."/>
            <person name="Ivanova A."/>
            <person name="Philippov D.A."/>
            <person name="Hakobyan A."/>
            <person name="Rijpstra I.C."/>
            <person name="Sinninghe Damste J.S."/>
            <person name="Liesack W."/>
            <person name="Dedysh S.N."/>
        </authorList>
    </citation>
    <scope>NUCLEOTIDE SEQUENCE [LARGE SCALE GENOMIC DNA]</scope>
    <source>
        <strain evidence="2">PX52</strain>
    </source>
</reference>
<gene>
    <name evidence="1" type="ORF">PX52LOC_01041</name>
</gene>
<dbReference type="KEGG" id="lrs:PX52LOC_01041"/>
<sequence length="217" mass="23068">MRKAGGIWAGLMTLTGIMVGVLGGLGRAADPPTVVAAGEWSKAVADARSRAVRGRLVVGEKVPSADRREVAVYVELQEASEAIGESLQVYCDVGRSDFRPEYKGGLRCELRDKGGQPVKSAPFPFGGAVPKSEWLTLPPDGTIRVRSSPFGISRPKAMALAPDLGGMWVIEDGDANKYTLSGTFTVDPADGISPPKSGHVWRGKIELPQVEIVGRKK</sequence>
<keyword evidence="2" id="KW-1185">Reference proteome</keyword>
<dbReference type="Proteomes" id="UP000324974">
    <property type="component" value="Chromosome"/>
</dbReference>
<proteinExistence type="predicted"/>
<evidence type="ECO:0000313" key="1">
    <source>
        <dbReference type="EMBL" id="QEL14171.1"/>
    </source>
</evidence>
<organism evidence="1 2">
    <name type="scientific">Limnoglobus roseus</name>
    <dbReference type="NCBI Taxonomy" id="2598579"/>
    <lineage>
        <taxon>Bacteria</taxon>
        <taxon>Pseudomonadati</taxon>
        <taxon>Planctomycetota</taxon>
        <taxon>Planctomycetia</taxon>
        <taxon>Gemmatales</taxon>
        <taxon>Gemmataceae</taxon>
        <taxon>Limnoglobus</taxon>
    </lineage>
</organism>
<evidence type="ECO:0000313" key="2">
    <source>
        <dbReference type="Proteomes" id="UP000324974"/>
    </source>
</evidence>
<dbReference type="RefSeq" id="WP_149109085.1">
    <property type="nucleotide sequence ID" value="NZ_CP042425.1"/>
</dbReference>
<protein>
    <submittedName>
        <fullName evidence="1">Uncharacterized protein</fullName>
    </submittedName>
</protein>
<dbReference type="EMBL" id="CP042425">
    <property type="protein sequence ID" value="QEL14171.1"/>
    <property type="molecule type" value="Genomic_DNA"/>
</dbReference>
<name>A0A5C1A4Y5_9BACT</name>
<dbReference type="AlphaFoldDB" id="A0A5C1A4Y5"/>
<accession>A0A5C1A4Y5</accession>